<dbReference type="CDD" id="cd00719">
    <property type="entry name" value="GIY-YIG_SF"/>
    <property type="match status" value="1"/>
</dbReference>
<dbReference type="Proteomes" id="UP000254287">
    <property type="component" value="Unassembled WGS sequence"/>
</dbReference>
<evidence type="ECO:0000313" key="2">
    <source>
        <dbReference type="EMBL" id="STC78794.1"/>
    </source>
</evidence>
<protein>
    <recommendedName>
        <fullName evidence="1">GIY-YIG domain-containing protein</fullName>
    </recommendedName>
</protein>
<feature type="domain" description="GIY-YIG" evidence="1">
    <location>
        <begin position="29"/>
        <end position="62"/>
    </location>
</feature>
<dbReference type="EMBL" id="UFXP01000001">
    <property type="protein sequence ID" value="STC78794.1"/>
    <property type="molecule type" value="Genomic_DNA"/>
</dbReference>
<reference evidence="2 3" key="1">
    <citation type="submission" date="2018-06" db="EMBL/GenBank/DDBJ databases">
        <authorList>
            <consortium name="Pathogen Informatics"/>
            <person name="Doyle S."/>
        </authorList>
    </citation>
    <scope>NUCLEOTIDE SEQUENCE [LARGE SCALE GENOMIC DNA]</scope>
    <source>
        <strain evidence="2 3">NCTC10289</strain>
    </source>
</reference>
<sequence length="333" mass="38424">MTINLAFQRWEIDSAASLAPLFGRSCQRGIYIIEFANGERYVGKTIHMPTRFRTHAHGSKHHPAWPDIAAVQFAQVQEEPLDPLEQETIRAQIHAGYELRNRTFNLGSQTPAPLDYEFSVEEQHHWIQRTGYRDSFDFSAVQLPQRFRRTKVEKVADRRAFEAILTDLAFALTEIVPLAPETELKYWTLSDLPSTNSNSRYCALNTGVIESLVLLKPDRRGEHIRNEFEDGFGYINTFTDVLDFQQHSSDVVKYTDSSFPMVLMRHEYNLVETVGVYYPLGKLADIMRAEPELLEAARAFAIENMRHRNGGLFRRFHSKALTNKVYRQIKVGQ</sequence>
<dbReference type="RefSeq" id="WP_115022453.1">
    <property type="nucleotide sequence ID" value="NZ_CP069533.1"/>
</dbReference>
<organism evidence="2 3">
    <name type="scientific">Corynebacterium minutissimum</name>
    <dbReference type="NCBI Taxonomy" id="38301"/>
    <lineage>
        <taxon>Bacteria</taxon>
        <taxon>Bacillati</taxon>
        <taxon>Actinomycetota</taxon>
        <taxon>Actinomycetes</taxon>
        <taxon>Mycobacteriales</taxon>
        <taxon>Corynebacteriaceae</taxon>
        <taxon>Corynebacterium</taxon>
    </lineage>
</organism>
<name>A0A376CZJ9_9CORY</name>
<accession>A0A376CZJ9</accession>
<gene>
    <name evidence="2" type="ORF">NCTC10289_01656</name>
</gene>
<dbReference type="Pfam" id="PF01541">
    <property type="entry name" value="GIY-YIG"/>
    <property type="match status" value="1"/>
</dbReference>
<dbReference type="AlphaFoldDB" id="A0A376CZJ9"/>
<evidence type="ECO:0000259" key="1">
    <source>
        <dbReference type="Pfam" id="PF01541"/>
    </source>
</evidence>
<dbReference type="InterPro" id="IPR000305">
    <property type="entry name" value="GIY-YIG_endonuc"/>
</dbReference>
<evidence type="ECO:0000313" key="3">
    <source>
        <dbReference type="Proteomes" id="UP000254287"/>
    </source>
</evidence>
<proteinExistence type="predicted"/>